<evidence type="ECO:0000313" key="5">
    <source>
        <dbReference type="Proteomes" id="UP001501821"/>
    </source>
</evidence>
<dbReference type="PROSITE" id="PS50977">
    <property type="entry name" value="HTH_TETR_2"/>
    <property type="match status" value="1"/>
</dbReference>
<dbReference type="PANTHER" id="PTHR47752:SF1">
    <property type="entry name" value="HTH-TYPE TRANSCRIPTIONAL REPRESSOR FABR"/>
    <property type="match status" value="1"/>
</dbReference>
<dbReference type="Pfam" id="PF00440">
    <property type="entry name" value="TetR_N"/>
    <property type="match status" value="1"/>
</dbReference>
<proteinExistence type="predicted"/>
<comment type="caution">
    <text evidence="4">The sequence shown here is derived from an EMBL/GenBank/DDBJ whole genome shotgun (WGS) entry which is preliminary data.</text>
</comment>
<evidence type="ECO:0000313" key="4">
    <source>
        <dbReference type="EMBL" id="GAA3825114.1"/>
    </source>
</evidence>
<dbReference type="Gene3D" id="1.10.357.10">
    <property type="entry name" value="Tetracycline Repressor, domain 2"/>
    <property type="match status" value="1"/>
</dbReference>
<dbReference type="RefSeq" id="WP_344776483.1">
    <property type="nucleotide sequence ID" value="NZ_BAABAH010000010.1"/>
</dbReference>
<dbReference type="InterPro" id="IPR009057">
    <property type="entry name" value="Homeodomain-like_sf"/>
</dbReference>
<feature type="DNA-binding region" description="H-T-H motif" evidence="2">
    <location>
        <begin position="33"/>
        <end position="52"/>
    </location>
</feature>
<dbReference type="PANTHER" id="PTHR47752">
    <property type="entry name" value="HTH-TYPE TRANSCRIPTIONAL REPRESSOR FABR"/>
    <property type="match status" value="1"/>
</dbReference>
<sequence>MTESRVERKERTRRAILDAALDLCEDSTLMALSLRQVAKEVGVVPTAFYRHFDSIEQLGLALVEESFVSLRAMMRDVRRRNDPGFREVIDGSVDVLVRHVRLQERQFAFIARERFAGPPAVREAIAREIALFERELATDLARLPGTDTWSGDDLRVVSNLIVNAMVATVENVLTARPGSDAERRFADTARTQLRMLMIGALNWDSTR</sequence>
<dbReference type="InterPro" id="IPR001647">
    <property type="entry name" value="HTH_TetR"/>
</dbReference>
<evidence type="ECO:0000256" key="1">
    <source>
        <dbReference type="ARBA" id="ARBA00023125"/>
    </source>
</evidence>
<dbReference type="Proteomes" id="UP001501821">
    <property type="component" value="Unassembled WGS sequence"/>
</dbReference>
<gene>
    <name evidence="4" type="ORF">GCM10022242_28110</name>
</gene>
<dbReference type="Gene3D" id="1.10.10.60">
    <property type="entry name" value="Homeodomain-like"/>
    <property type="match status" value="1"/>
</dbReference>
<keyword evidence="1 2" id="KW-0238">DNA-binding</keyword>
<name>A0ABP7IRF9_9ACTN</name>
<accession>A0ABP7IRF9</accession>
<feature type="domain" description="HTH tetR-type" evidence="3">
    <location>
        <begin position="10"/>
        <end position="70"/>
    </location>
</feature>
<organism evidence="4 5">
    <name type="scientific">Nocardioides panacisoli</name>
    <dbReference type="NCBI Taxonomy" id="627624"/>
    <lineage>
        <taxon>Bacteria</taxon>
        <taxon>Bacillati</taxon>
        <taxon>Actinomycetota</taxon>
        <taxon>Actinomycetes</taxon>
        <taxon>Propionibacteriales</taxon>
        <taxon>Nocardioidaceae</taxon>
        <taxon>Nocardioides</taxon>
    </lineage>
</organism>
<evidence type="ECO:0000256" key="2">
    <source>
        <dbReference type="PROSITE-ProRule" id="PRU00335"/>
    </source>
</evidence>
<dbReference type="SUPFAM" id="SSF46689">
    <property type="entry name" value="Homeodomain-like"/>
    <property type="match status" value="1"/>
</dbReference>
<keyword evidence="5" id="KW-1185">Reference proteome</keyword>
<evidence type="ECO:0000259" key="3">
    <source>
        <dbReference type="PROSITE" id="PS50977"/>
    </source>
</evidence>
<dbReference type="EMBL" id="BAABAH010000010">
    <property type="protein sequence ID" value="GAA3825114.1"/>
    <property type="molecule type" value="Genomic_DNA"/>
</dbReference>
<dbReference type="InterPro" id="IPR050692">
    <property type="entry name" value="HTH_transcr_repressor_FabR"/>
</dbReference>
<reference evidence="5" key="1">
    <citation type="journal article" date="2019" name="Int. J. Syst. Evol. Microbiol.">
        <title>The Global Catalogue of Microorganisms (GCM) 10K type strain sequencing project: providing services to taxonomists for standard genome sequencing and annotation.</title>
        <authorList>
            <consortium name="The Broad Institute Genomics Platform"/>
            <consortium name="The Broad Institute Genome Sequencing Center for Infectious Disease"/>
            <person name="Wu L."/>
            <person name="Ma J."/>
        </authorList>
    </citation>
    <scope>NUCLEOTIDE SEQUENCE [LARGE SCALE GENOMIC DNA]</scope>
    <source>
        <strain evidence="5">JCM 16953</strain>
    </source>
</reference>
<protein>
    <submittedName>
        <fullName evidence="4">TetR family transcriptional regulator</fullName>
    </submittedName>
</protein>